<dbReference type="RefSeq" id="XP_022305012.1">
    <property type="nucleotide sequence ID" value="XM_022449304.1"/>
</dbReference>
<gene>
    <name evidence="4" type="primary">LOC111112020</name>
</gene>
<evidence type="ECO:0000259" key="2">
    <source>
        <dbReference type="SMART" id="SM00110"/>
    </source>
</evidence>
<feature type="domain" description="C1q" evidence="2">
    <location>
        <begin position="97"/>
        <end position="224"/>
    </location>
</feature>
<evidence type="ECO:0000313" key="4">
    <source>
        <dbReference type="RefSeq" id="XP_022305012.1"/>
    </source>
</evidence>
<feature type="chain" id="PRO_5034288745" evidence="1">
    <location>
        <begin position="25"/>
        <end position="224"/>
    </location>
</feature>
<organism evidence="3 4">
    <name type="scientific">Crassostrea virginica</name>
    <name type="common">Eastern oyster</name>
    <dbReference type="NCBI Taxonomy" id="6565"/>
    <lineage>
        <taxon>Eukaryota</taxon>
        <taxon>Metazoa</taxon>
        <taxon>Spiralia</taxon>
        <taxon>Lophotrochozoa</taxon>
        <taxon>Mollusca</taxon>
        <taxon>Bivalvia</taxon>
        <taxon>Autobranchia</taxon>
        <taxon>Pteriomorphia</taxon>
        <taxon>Ostreida</taxon>
        <taxon>Ostreoidea</taxon>
        <taxon>Ostreidae</taxon>
        <taxon>Crassostrea</taxon>
    </lineage>
</organism>
<dbReference type="Pfam" id="PF00386">
    <property type="entry name" value="C1q"/>
    <property type="match status" value="1"/>
</dbReference>
<accession>A0A8B8BNT8</accession>
<reference evidence="4" key="1">
    <citation type="submission" date="2025-08" db="UniProtKB">
        <authorList>
            <consortium name="RefSeq"/>
        </authorList>
    </citation>
    <scope>IDENTIFICATION</scope>
    <source>
        <tissue evidence="4">Whole sample</tissue>
    </source>
</reference>
<keyword evidence="3" id="KW-1185">Reference proteome</keyword>
<keyword evidence="1" id="KW-0732">Signal</keyword>
<dbReference type="Proteomes" id="UP000694844">
    <property type="component" value="Chromosome 9"/>
</dbReference>
<dbReference type="SMART" id="SM00110">
    <property type="entry name" value="C1Q"/>
    <property type="match status" value="1"/>
</dbReference>
<dbReference type="KEGG" id="cvn:111112020"/>
<feature type="signal peptide" evidence="1">
    <location>
        <begin position="1"/>
        <end position="24"/>
    </location>
</feature>
<proteinExistence type="predicted"/>
<evidence type="ECO:0000256" key="1">
    <source>
        <dbReference type="SAM" id="SignalP"/>
    </source>
</evidence>
<sequence>MRSQLMRFLWCIAFIMMAGIPVRGHPIADQTSNNTEDNGYYNIYSKIDSLEKNLQNLQTGVKNKNKLLQQIFLAIAELDADPAMTDVDLKSLVLQTKSKNDTAIGFTTRLSSTTYSSTSSIIRGDTLLYNGGNAYNGTVFTSKSPGLYLFHVSLLTDTVSNGIWIYKNSERLTLAWTGNINSQFNGASASAAVFLDVGDQLCLRPNGSRLKVDGNSVFTGVKVN</sequence>
<name>A0A8B8BNT8_CRAVI</name>
<dbReference type="AlphaFoldDB" id="A0A8B8BNT8"/>
<dbReference type="GeneID" id="111112020"/>
<dbReference type="SUPFAM" id="SSF49842">
    <property type="entry name" value="TNF-like"/>
    <property type="match status" value="1"/>
</dbReference>
<protein>
    <submittedName>
        <fullName evidence="4">Uncharacterized protein LOC111112020</fullName>
    </submittedName>
</protein>
<dbReference type="Gene3D" id="2.60.120.40">
    <property type="match status" value="1"/>
</dbReference>
<dbReference type="InterPro" id="IPR001073">
    <property type="entry name" value="C1q_dom"/>
</dbReference>
<dbReference type="InterPro" id="IPR008983">
    <property type="entry name" value="Tumour_necrosis_fac-like_dom"/>
</dbReference>
<evidence type="ECO:0000313" key="3">
    <source>
        <dbReference type="Proteomes" id="UP000694844"/>
    </source>
</evidence>